<gene>
    <name evidence="1" type="ORF">TSAR_008757</name>
</gene>
<sequence>MERPAMKQAGERKEDSEESLFVELLRGQSQTGICPLKEAQRALVGGREVDRHRVFSSTKGAFSRGSGNGTLRISSEMTLGLRRCPRSLGAVGLRFVDNSFLIGGFLFRGEMQILLRCSVCTYCLAAIFRLMICSCAVEIATARVGTTL</sequence>
<dbReference type="Proteomes" id="UP000215335">
    <property type="component" value="Unassembled WGS sequence"/>
</dbReference>
<comment type="caution">
    <text evidence="1">The sequence shown here is derived from an EMBL/GenBank/DDBJ whole genome shotgun (WGS) entry which is preliminary data.</text>
</comment>
<keyword evidence="2" id="KW-1185">Reference proteome</keyword>
<reference evidence="1 2" key="1">
    <citation type="journal article" date="2017" name="Curr. Biol.">
        <title>The Evolution of Venom by Co-option of Single-Copy Genes.</title>
        <authorList>
            <person name="Martinson E.O."/>
            <person name="Mrinalini"/>
            <person name="Kelkar Y.D."/>
            <person name="Chang C.H."/>
            <person name="Werren J.H."/>
        </authorList>
    </citation>
    <scope>NUCLEOTIDE SEQUENCE [LARGE SCALE GENOMIC DNA]</scope>
    <source>
        <strain evidence="1 2">Alberta</strain>
        <tissue evidence="1">Whole body</tissue>
    </source>
</reference>
<accession>A0A232FJN6</accession>
<evidence type="ECO:0000313" key="1">
    <source>
        <dbReference type="EMBL" id="OXU30678.1"/>
    </source>
</evidence>
<evidence type="ECO:0000313" key="2">
    <source>
        <dbReference type="Proteomes" id="UP000215335"/>
    </source>
</evidence>
<protein>
    <submittedName>
        <fullName evidence="1">Uncharacterized protein</fullName>
    </submittedName>
</protein>
<dbReference type="EMBL" id="NNAY01000132">
    <property type="protein sequence ID" value="OXU30678.1"/>
    <property type="molecule type" value="Genomic_DNA"/>
</dbReference>
<organism evidence="1 2">
    <name type="scientific">Trichomalopsis sarcophagae</name>
    <dbReference type="NCBI Taxonomy" id="543379"/>
    <lineage>
        <taxon>Eukaryota</taxon>
        <taxon>Metazoa</taxon>
        <taxon>Ecdysozoa</taxon>
        <taxon>Arthropoda</taxon>
        <taxon>Hexapoda</taxon>
        <taxon>Insecta</taxon>
        <taxon>Pterygota</taxon>
        <taxon>Neoptera</taxon>
        <taxon>Endopterygota</taxon>
        <taxon>Hymenoptera</taxon>
        <taxon>Apocrita</taxon>
        <taxon>Proctotrupomorpha</taxon>
        <taxon>Chalcidoidea</taxon>
        <taxon>Pteromalidae</taxon>
        <taxon>Pteromalinae</taxon>
        <taxon>Trichomalopsis</taxon>
    </lineage>
</organism>
<name>A0A232FJN6_9HYME</name>
<proteinExistence type="predicted"/>
<dbReference type="AlphaFoldDB" id="A0A232FJN6"/>